<feature type="transmembrane region" description="Helical" evidence="12">
    <location>
        <begin position="369"/>
        <end position="395"/>
    </location>
</feature>
<dbReference type="GO" id="GO:0006508">
    <property type="term" value="P:proteolysis"/>
    <property type="evidence" value="ECO:0007669"/>
    <property type="project" value="UniProtKB-KW"/>
</dbReference>
<evidence type="ECO:0000259" key="13">
    <source>
        <dbReference type="Pfam" id="PF02163"/>
    </source>
</evidence>
<dbReference type="PANTHER" id="PTHR31412:SF0">
    <property type="entry name" value="ZINC METALLOPROTEASE EGY1, CHLOROPLASTIC-RELATED"/>
    <property type="match status" value="1"/>
</dbReference>
<keyword evidence="6" id="KW-0645">Protease</keyword>
<dbReference type="InterPro" id="IPR008915">
    <property type="entry name" value="Peptidase_M50"/>
</dbReference>
<accession>A0A7S2PW85</accession>
<keyword evidence="11 12" id="KW-0472">Membrane</keyword>
<organism evidence="14">
    <name type="scientific">Skeletonema marinoi</name>
    <dbReference type="NCBI Taxonomy" id="267567"/>
    <lineage>
        <taxon>Eukaryota</taxon>
        <taxon>Sar</taxon>
        <taxon>Stramenopiles</taxon>
        <taxon>Ochrophyta</taxon>
        <taxon>Bacillariophyta</taxon>
        <taxon>Coscinodiscophyceae</taxon>
        <taxon>Thalassiosirophycidae</taxon>
        <taxon>Thalassiosirales</taxon>
        <taxon>Skeletonemataceae</taxon>
        <taxon>Skeletonema</taxon>
        <taxon>Skeletonema marinoi-dohrnii complex</taxon>
    </lineage>
</organism>
<feature type="transmembrane region" description="Helical" evidence="12">
    <location>
        <begin position="149"/>
        <end position="168"/>
    </location>
</feature>
<evidence type="ECO:0000256" key="9">
    <source>
        <dbReference type="ARBA" id="ARBA00022946"/>
    </source>
</evidence>
<dbReference type="CDD" id="cd06160">
    <property type="entry name" value="S2P-M50_like_2"/>
    <property type="match status" value="1"/>
</dbReference>
<keyword evidence="9" id="KW-0809">Transit peptide</keyword>
<keyword evidence="8" id="KW-0378">Hydrolase</keyword>
<feature type="transmembrane region" description="Helical" evidence="12">
    <location>
        <begin position="248"/>
        <end position="269"/>
    </location>
</feature>
<evidence type="ECO:0000256" key="2">
    <source>
        <dbReference type="ARBA" id="ARBA00004229"/>
    </source>
</evidence>
<feature type="transmembrane region" description="Helical" evidence="12">
    <location>
        <begin position="415"/>
        <end position="433"/>
    </location>
</feature>
<evidence type="ECO:0000313" key="14">
    <source>
        <dbReference type="EMBL" id="CAD9620731.1"/>
    </source>
</evidence>
<evidence type="ECO:0000256" key="6">
    <source>
        <dbReference type="ARBA" id="ARBA00022670"/>
    </source>
</evidence>
<dbReference type="GO" id="GO:0009507">
    <property type="term" value="C:chloroplast"/>
    <property type="evidence" value="ECO:0007669"/>
    <property type="project" value="UniProtKB-SubCell"/>
</dbReference>
<comment type="similarity">
    <text evidence="3">Belongs to the peptidase M50B family.</text>
</comment>
<keyword evidence="7 12" id="KW-0812">Transmembrane</keyword>
<dbReference type="GO" id="GO:0008233">
    <property type="term" value="F:peptidase activity"/>
    <property type="evidence" value="ECO:0007669"/>
    <property type="project" value="UniProtKB-KW"/>
</dbReference>
<name>A0A7S2PW85_9STRA</name>
<reference evidence="14" key="1">
    <citation type="submission" date="2021-01" db="EMBL/GenBank/DDBJ databases">
        <authorList>
            <person name="Corre E."/>
            <person name="Pelletier E."/>
            <person name="Niang G."/>
            <person name="Scheremetjew M."/>
            <person name="Finn R."/>
            <person name="Kale V."/>
            <person name="Holt S."/>
            <person name="Cochrane G."/>
            <person name="Meng A."/>
            <person name="Brown T."/>
            <person name="Cohen L."/>
        </authorList>
    </citation>
    <scope>NUCLEOTIDE SEQUENCE</scope>
    <source>
        <strain evidence="14">SM1012Den-03</strain>
    </source>
</reference>
<sequence length="437" mass="46974">MIAKADDFEEIFVDMEMAEVNAFVRNLLPEVTRKEGVKEEYIEEFCSNVLGKDVFNPTGKPENVPGGFIIRGEGKVKPIDGKDYGDLLIDALDKKMAKTSLVGKIQAYYILDPTPASGEEIMNEEDEQPLILVTNADISPTTNALVKPGVSFLGLASICIFALGSFSFNEEMMNQLSQTPEGFDGLYDLSLPLALAILSTQLVHETGHLIFALKEGINVGLPTLVPGIQFGLSGSITPIKSSPKNIKALFDFSIAGPLFGIIASVILLYNGLEITAFMGLEAREQLPSIPVETLRISALGGGAIEYLLGDGILNSPNPAADLIKLHPYAIAGFGGLVTNALSLLPIGNTDGGRIAVAFFGRSFARVAQGFFILSLAFAGLFGADQTNVLLCYAIFTQFWQKEPEVPCRNEVDELDAVRGFIAIATSVVVFLILTPMN</sequence>
<gene>
    <name evidence="14" type="ORF">SMAR0320_LOCUS17842</name>
</gene>
<dbReference type="EMBL" id="HBGZ01025129">
    <property type="protein sequence ID" value="CAD9620731.1"/>
    <property type="molecule type" value="Transcribed_RNA"/>
</dbReference>
<evidence type="ECO:0000256" key="3">
    <source>
        <dbReference type="ARBA" id="ARBA00007931"/>
    </source>
</evidence>
<feature type="domain" description="Peptidase M50" evidence="13">
    <location>
        <begin position="193"/>
        <end position="363"/>
    </location>
</feature>
<evidence type="ECO:0000256" key="5">
    <source>
        <dbReference type="ARBA" id="ARBA00022640"/>
    </source>
</evidence>
<comment type="subcellular location">
    <subcellularLocation>
        <location evidence="1">Membrane</location>
        <topology evidence="1">Multi-pass membrane protein</topology>
    </subcellularLocation>
    <subcellularLocation>
        <location evidence="2">Plastid</location>
        <location evidence="2">Chloroplast</location>
    </subcellularLocation>
</comment>
<dbReference type="InterPro" id="IPR044838">
    <property type="entry name" value="EGY1-like"/>
</dbReference>
<protein>
    <recommendedName>
        <fullName evidence="13">Peptidase M50 domain-containing protein</fullName>
    </recommendedName>
</protein>
<keyword evidence="5" id="KW-0934">Plastid</keyword>
<evidence type="ECO:0000256" key="12">
    <source>
        <dbReference type="SAM" id="Phobius"/>
    </source>
</evidence>
<keyword evidence="4" id="KW-0150">Chloroplast</keyword>
<evidence type="ECO:0000256" key="8">
    <source>
        <dbReference type="ARBA" id="ARBA00022801"/>
    </source>
</evidence>
<evidence type="ECO:0000256" key="10">
    <source>
        <dbReference type="ARBA" id="ARBA00022989"/>
    </source>
</evidence>
<evidence type="ECO:0000256" key="11">
    <source>
        <dbReference type="ARBA" id="ARBA00023136"/>
    </source>
</evidence>
<evidence type="ECO:0000256" key="1">
    <source>
        <dbReference type="ARBA" id="ARBA00004141"/>
    </source>
</evidence>
<keyword evidence="10 12" id="KW-1133">Transmembrane helix</keyword>
<dbReference type="PANTHER" id="PTHR31412">
    <property type="entry name" value="ZINC METALLOPROTEASE EGY1"/>
    <property type="match status" value="1"/>
</dbReference>
<dbReference type="Pfam" id="PF02163">
    <property type="entry name" value="Peptidase_M50"/>
    <property type="match status" value="1"/>
</dbReference>
<evidence type="ECO:0000256" key="4">
    <source>
        <dbReference type="ARBA" id="ARBA00022528"/>
    </source>
</evidence>
<dbReference type="AlphaFoldDB" id="A0A7S2PW85"/>
<feature type="transmembrane region" description="Helical" evidence="12">
    <location>
        <begin position="328"/>
        <end position="348"/>
    </location>
</feature>
<proteinExistence type="inferred from homology"/>
<dbReference type="GO" id="GO:0016020">
    <property type="term" value="C:membrane"/>
    <property type="evidence" value="ECO:0007669"/>
    <property type="project" value="UniProtKB-SubCell"/>
</dbReference>
<evidence type="ECO:0000256" key="7">
    <source>
        <dbReference type="ARBA" id="ARBA00022692"/>
    </source>
</evidence>